<name>A0A1R1BPS1_PAEAM</name>
<feature type="transmembrane region" description="Helical" evidence="1">
    <location>
        <begin position="127"/>
        <end position="145"/>
    </location>
</feature>
<accession>A0A1R1BPS1</accession>
<dbReference type="AlphaFoldDB" id="A0A1R1BPS1"/>
<keyword evidence="1" id="KW-0472">Membrane</keyword>
<keyword evidence="1" id="KW-1133">Transmembrane helix</keyword>
<keyword evidence="1" id="KW-0812">Transmembrane</keyword>
<proteinExistence type="predicted"/>
<gene>
    <name evidence="2" type="ORF">BK131_20675</name>
</gene>
<protein>
    <submittedName>
        <fullName evidence="2">Uncharacterized protein</fullName>
    </submittedName>
</protein>
<dbReference type="EMBL" id="MRTJ01000009">
    <property type="protein sequence ID" value="OMF11883.1"/>
    <property type="molecule type" value="Genomic_DNA"/>
</dbReference>
<organism evidence="2 3">
    <name type="scientific">Paenibacillus amylolyticus</name>
    <dbReference type="NCBI Taxonomy" id="1451"/>
    <lineage>
        <taxon>Bacteria</taxon>
        <taxon>Bacillati</taxon>
        <taxon>Bacillota</taxon>
        <taxon>Bacilli</taxon>
        <taxon>Bacillales</taxon>
        <taxon>Paenibacillaceae</taxon>
        <taxon>Paenibacillus</taxon>
    </lineage>
</organism>
<sequence>MHDSGGKDNVEEKQGIKIGMPIIGGLIAAILGGIVWAAIAAMTEYEVGLIAILIGALTGYAVVLFSNKRIATVHKVIAVLFALVGILLGKYLTVVYFTSELFGDVSVMELVFDSEMISAFVETFQDYFSQPIDLLFIVLAIVSAWQIPGRMARTSLATDASSSDHAPRA</sequence>
<dbReference type="Proteomes" id="UP000187134">
    <property type="component" value="Unassembled WGS sequence"/>
</dbReference>
<evidence type="ECO:0000313" key="3">
    <source>
        <dbReference type="Proteomes" id="UP000187134"/>
    </source>
</evidence>
<evidence type="ECO:0000313" key="2">
    <source>
        <dbReference type="EMBL" id="OMF11883.1"/>
    </source>
</evidence>
<comment type="caution">
    <text evidence="2">The sequence shown here is derived from an EMBL/GenBank/DDBJ whole genome shotgun (WGS) entry which is preliminary data.</text>
</comment>
<reference evidence="2 3" key="1">
    <citation type="submission" date="2016-11" db="EMBL/GenBank/DDBJ databases">
        <title>Paenibacillus species isolates.</title>
        <authorList>
            <person name="Beno S.M."/>
        </authorList>
    </citation>
    <scope>NUCLEOTIDE SEQUENCE [LARGE SCALE GENOMIC DNA]</scope>
    <source>
        <strain evidence="2 3">FSL H8-0246</strain>
    </source>
</reference>
<feature type="transmembrane region" description="Helical" evidence="1">
    <location>
        <begin position="77"/>
        <end position="98"/>
    </location>
</feature>
<feature type="transmembrane region" description="Helical" evidence="1">
    <location>
        <begin position="47"/>
        <end position="65"/>
    </location>
</feature>
<evidence type="ECO:0000256" key="1">
    <source>
        <dbReference type="SAM" id="Phobius"/>
    </source>
</evidence>
<feature type="transmembrane region" description="Helical" evidence="1">
    <location>
        <begin position="21"/>
        <end position="41"/>
    </location>
</feature>